<dbReference type="InterPro" id="IPR000408">
    <property type="entry name" value="Reg_chr_condens"/>
</dbReference>
<gene>
    <name evidence="2" type="ORF">LECACI_7A009845</name>
</gene>
<accession>A0AAI9EFK7</accession>
<dbReference type="PANTHER" id="PTHR45982">
    <property type="entry name" value="REGULATOR OF CHROMOSOME CONDENSATION"/>
    <property type="match status" value="1"/>
</dbReference>
<sequence length="353" mass="37921">MASDGAHHQDQAHGSMRLLAAGFNAHRQLLPREGDVKSFQAVLETPPDNNVRILFAGWSSTVIVSEKTLFSLGHEQLEPSMNDRNKRLRSGFGDHEGMLGCLDDDGHLHLVCHKADSEKGPELVSQSDDDSPLLGNVCYSSSGRVALSFKQAPNSNLCHVAEFACLEIFQRWFADPSSLSNYPQCHYMLPGRPKQLLASTGTFILLMENGEVFTWGDGRYQSLGRPVTGDGAVSADKPGALEALGGLQITKVATGGWMNAALSKDGALYVWGTTSPEAAGGIECLGASDSGEVSLVEIPDSNGEPLDVLDVALGDNHIAVGVEGGRLFMVGDNQNGQLGLDEKDFIADWREWQ</sequence>
<dbReference type="EMBL" id="CAVMBE010000130">
    <property type="protein sequence ID" value="CAK4034687.1"/>
    <property type="molecule type" value="Genomic_DNA"/>
</dbReference>
<evidence type="ECO:0008006" key="4">
    <source>
        <dbReference type="Google" id="ProtNLM"/>
    </source>
</evidence>
<comment type="caution">
    <text evidence="2">The sequence shown here is derived from an EMBL/GenBank/DDBJ whole genome shotgun (WGS) entry which is preliminary data.</text>
</comment>
<dbReference type="PROSITE" id="PS50012">
    <property type="entry name" value="RCC1_3"/>
    <property type="match status" value="1"/>
</dbReference>
<dbReference type="SUPFAM" id="SSF50985">
    <property type="entry name" value="RCC1/BLIP-II"/>
    <property type="match status" value="1"/>
</dbReference>
<evidence type="ECO:0000256" key="1">
    <source>
        <dbReference type="PROSITE-ProRule" id="PRU00235"/>
    </source>
</evidence>
<feature type="repeat" description="RCC1" evidence="1">
    <location>
        <begin position="210"/>
        <end position="265"/>
    </location>
</feature>
<dbReference type="Proteomes" id="UP001296104">
    <property type="component" value="Unassembled WGS sequence"/>
</dbReference>
<reference evidence="2" key="1">
    <citation type="submission" date="2023-11" db="EMBL/GenBank/DDBJ databases">
        <authorList>
            <person name="Alioto T."/>
            <person name="Alioto T."/>
            <person name="Gomez Garrido J."/>
        </authorList>
    </citation>
    <scope>NUCLEOTIDE SEQUENCE</scope>
</reference>
<evidence type="ECO:0000313" key="3">
    <source>
        <dbReference type="Proteomes" id="UP001296104"/>
    </source>
</evidence>
<proteinExistence type="predicted"/>
<dbReference type="Gene3D" id="2.130.10.30">
    <property type="entry name" value="Regulator of chromosome condensation 1/beta-lactamase-inhibitor protein II"/>
    <property type="match status" value="1"/>
</dbReference>
<dbReference type="InterPro" id="IPR009091">
    <property type="entry name" value="RCC1/BLIP-II"/>
</dbReference>
<dbReference type="Pfam" id="PF00415">
    <property type="entry name" value="RCC1"/>
    <property type="match status" value="1"/>
</dbReference>
<dbReference type="PANTHER" id="PTHR45982:SF1">
    <property type="entry name" value="REGULATOR OF CHROMOSOME CONDENSATION"/>
    <property type="match status" value="1"/>
</dbReference>
<organism evidence="2 3">
    <name type="scientific">Lecanosticta acicola</name>
    <dbReference type="NCBI Taxonomy" id="111012"/>
    <lineage>
        <taxon>Eukaryota</taxon>
        <taxon>Fungi</taxon>
        <taxon>Dikarya</taxon>
        <taxon>Ascomycota</taxon>
        <taxon>Pezizomycotina</taxon>
        <taxon>Dothideomycetes</taxon>
        <taxon>Dothideomycetidae</taxon>
        <taxon>Mycosphaerellales</taxon>
        <taxon>Mycosphaerellaceae</taxon>
        <taxon>Lecanosticta</taxon>
    </lineage>
</organism>
<protein>
    <recommendedName>
        <fullName evidence="4">RCC1/BLIP-II protein</fullName>
    </recommendedName>
</protein>
<dbReference type="AlphaFoldDB" id="A0AAI9EFK7"/>
<name>A0AAI9EFK7_9PEZI</name>
<evidence type="ECO:0000313" key="2">
    <source>
        <dbReference type="EMBL" id="CAK4034687.1"/>
    </source>
</evidence>
<keyword evidence="3" id="KW-1185">Reference proteome</keyword>
<dbReference type="InterPro" id="IPR051553">
    <property type="entry name" value="Ran_GTPase-activating"/>
</dbReference>